<dbReference type="Proteomes" id="UP001163321">
    <property type="component" value="Chromosome 1"/>
</dbReference>
<reference evidence="1 2" key="1">
    <citation type="journal article" date="2022" name="bioRxiv">
        <title>The genome of the oomycete Peronosclerospora sorghi, a cosmopolitan pathogen of maize and sorghum, is inflated with dispersed pseudogenes.</title>
        <authorList>
            <person name="Fletcher K."/>
            <person name="Martin F."/>
            <person name="Isakeit T."/>
            <person name="Cavanaugh K."/>
            <person name="Magill C."/>
            <person name="Michelmore R."/>
        </authorList>
    </citation>
    <scope>NUCLEOTIDE SEQUENCE [LARGE SCALE GENOMIC DNA]</scope>
    <source>
        <strain evidence="1">P6</strain>
    </source>
</reference>
<gene>
    <name evidence="1" type="ORF">PsorP6_001102</name>
</gene>
<keyword evidence="2" id="KW-1185">Reference proteome</keyword>
<evidence type="ECO:0000313" key="2">
    <source>
        <dbReference type="Proteomes" id="UP001163321"/>
    </source>
</evidence>
<accession>A0ACC0WRH6</accession>
<protein>
    <submittedName>
        <fullName evidence="1">Uncharacterized protein</fullName>
    </submittedName>
</protein>
<sequence>MKTCDLNVAQNASEIDRPPYGRRYYVNTSLQYMYINDLRDIRNTATINEILDGILCFYFIVSTVKAADTLPYRHLLTYTQLTNYETLM</sequence>
<proteinExistence type="predicted"/>
<comment type="caution">
    <text evidence="1">The sequence shown here is derived from an EMBL/GenBank/DDBJ whole genome shotgun (WGS) entry which is preliminary data.</text>
</comment>
<evidence type="ECO:0000313" key="1">
    <source>
        <dbReference type="EMBL" id="KAI9921197.1"/>
    </source>
</evidence>
<name>A0ACC0WRH6_9STRA</name>
<organism evidence="1 2">
    <name type="scientific">Peronosclerospora sorghi</name>
    <dbReference type="NCBI Taxonomy" id="230839"/>
    <lineage>
        <taxon>Eukaryota</taxon>
        <taxon>Sar</taxon>
        <taxon>Stramenopiles</taxon>
        <taxon>Oomycota</taxon>
        <taxon>Peronosporomycetes</taxon>
        <taxon>Peronosporales</taxon>
        <taxon>Peronosporaceae</taxon>
        <taxon>Peronosclerospora</taxon>
    </lineage>
</organism>
<dbReference type="EMBL" id="CM047580">
    <property type="protein sequence ID" value="KAI9921197.1"/>
    <property type="molecule type" value="Genomic_DNA"/>
</dbReference>